<proteinExistence type="predicted"/>
<accession>M4B2P7</accession>
<dbReference type="InParanoid" id="M4B2P7"/>
<evidence type="ECO:0000256" key="1">
    <source>
        <dbReference type="SAM" id="MobiDB-lite"/>
    </source>
</evidence>
<feature type="compositionally biased region" description="Basic and acidic residues" evidence="1">
    <location>
        <begin position="14"/>
        <end position="26"/>
    </location>
</feature>
<dbReference type="Proteomes" id="UP000011713">
    <property type="component" value="Unassembled WGS sequence"/>
</dbReference>
<reference evidence="3" key="1">
    <citation type="journal article" date="2010" name="Science">
        <title>Signatures of adaptation to obligate biotrophy in the Hyaloperonospora arabidopsidis genome.</title>
        <authorList>
            <person name="Baxter L."/>
            <person name="Tripathy S."/>
            <person name="Ishaque N."/>
            <person name="Boot N."/>
            <person name="Cabral A."/>
            <person name="Kemen E."/>
            <person name="Thines M."/>
            <person name="Ah-Fong A."/>
            <person name="Anderson R."/>
            <person name="Badejoko W."/>
            <person name="Bittner-Eddy P."/>
            <person name="Boore J.L."/>
            <person name="Chibucos M.C."/>
            <person name="Coates M."/>
            <person name="Dehal P."/>
            <person name="Delehaunty K."/>
            <person name="Dong S."/>
            <person name="Downton P."/>
            <person name="Dumas B."/>
            <person name="Fabro G."/>
            <person name="Fronick C."/>
            <person name="Fuerstenberg S.I."/>
            <person name="Fulton L."/>
            <person name="Gaulin E."/>
            <person name="Govers F."/>
            <person name="Hughes L."/>
            <person name="Humphray S."/>
            <person name="Jiang R.H."/>
            <person name="Judelson H."/>
            <person name="Kamoun S."/>
            <person name="Kyung K."/>
            <person name="Meijer H."/>
            <person name="Minx P."/>
            <person name="Morris P."/>
            <person name="Nelson J."/>
            <person name="Phuntumart V."/>
            <person name="Qutob D."/>
            <person name="Rehmany A."/>
            <person name="Rougon-Cardoso A."/>
            <person name="Ryden P."/>
            <person name="Torto-Alalibo T."/>
            <person name="Studholme D."/>
            <person name="Wang Y."/>
            <person name="Win J."/>
            <person name="Wood J."/>
            <person name="Clifton S.W."/>
            <person name="Rogers J."/>
            <person name="Van den Ackerveken G."/>
            <person name="Jones J.D."/>
            <person name="McDowell J.M."/>
            <person name="Beynon J."/>
            <person name="Tyler B.M."/>
        </authorList>
    </citation>
    <scope>NUCLEOTIDE SEQUENCE [LARGE SCALE GENOMIC DNA]</scope>
    <source>
        <strain evidence="3">Emoy2</strain>
    </source>
</reference>
<dbReference type="AlphaFoldDB" id="M4B2P7"/>
<evidence type="ECO:0000313" key="3">
    <source>
        <dbReference type="Proteomes" id="UP000011713"/>
    </source>
</evidence>
<reference evidence="2" key="2">
    <citation type="submission" date="2015-06" db="UniProtKB">
        <authorList>
            <consortium name="EnsemblProtists"/>
        </authorList>
    </citation>
    <scope>IDENTIFICATION</scope>
    <source>
        <strain evidence="2">Emoy2</strain>
    </source>
</reference>
<dbReference type="EMBL" id="JH598094">
    <property type="status" value="NOT_ANNOTATED_CDS"/>
    <property type="molecule type" value="Genomic_DNA"/>
</dbReference>
<dbReference type="HOGENOM" id="CLU_2693059_0_0_1"/>
<protein>
    <submittedName>
        <fullName evidence="2">Uncharacterized protein</fullName>
    </submittedName>
</protein>
<dbReference type="VEuPathDB" id="FungiDB:HpaG800545"/>
<evidence type="ECO:0000313" key="2">
    <source>
        <dbReference type="EnsemblProtists" id="HpaP800545"/>
    </source>
</evidence>
<name>M4B2P7_HYAAE</name>
<organism evidence="2 3">
    <name type="scientific">Hyaloperonospora arabidopsidis (strain Emoy2)</name>
    <name type="common">Downy mildew agent</name>
    <name type="synonym">Peronospora arabidopsidis</name>
    <dbReference type="NCBI Taxonomy" id="559515"/>
    <lineage>
        <taxon>Eukaryota</taxon>
        <taxon>Sar</taxon>
        <taxon>Stramenopiles</taxon>
        <taxon>Oomycota</taxon>
        <taxon>Peronosporomycetes</taxon>
        <taxon>Peronosporales</taxon>
        <taxon>Peronosporaceae</taxon>
        <taxon>Hyaloperonospora</taxon>
    </lineage>
</organism>
<feature type="region of interest" description="Disordered" evidence="1">
    <location>
        <begin position="1"/>
        <end position="75"/>
    </location>
</feature>
<keyword evidence="3" id="KW-1185">Reference proteome</keyword>
<sequence>MDPETIRTKGQGDTFKEKAPGRRSQEKGQILWEEELEEPTKERTAARLPVKRYQKKMTTNSHWRIRSPRVPPPGR</sequence>
<dbReference type="EnsemblProtists" id="HpaT800545">
    <property type="protein sequence ID" value="HpaP800545"/>
    <property type="gene ID" value="HpaG800545"/>
</dbReference>